<organism evidence="6 7">
    <name type="scientific">Geomonas diazotrophica</name>
    <dbReference type="NCBI Taxonomy" id="2843197"/>
    <lineage>
        <taxon>Bacteria</taxon>
        <taxon>Pseudomonadati</taxon>
        <taxon>Thermodesulfobacteriota</taxon>
        <taxon>Desulfuromonadia</taxon>
        <taxon>Geobacterales</taxon>
        <taxon>Geobacteraceae</taxon>
        <taxon>Geomonas</taxon>
    </lineage>
</organism>
<dbReference type="GO" id="GO:0016757">
    <property type="term" value="F:glycosyltransferase activity"/>
    <property type="evidence" value="ECO:0007669"/>
    <property type="project" value="UniProtKB-KW"/>
</dbReference>
<dbReference type="InterPro" id="IPR050475">
    <property type="entry name" value="Prenyltransferase_related"/>
</dbReference>
<keyword evidence="2 5" id="KW-0812">Transmembrane</keyword>
<evidence type="ECO:0000313" key="7">
    <source>
        <dbReference type="Proteomes" id="UP000683493"/>
    </source>
</evidence>
<dbReference type="Proteomes" id="UP000683493">
    <property type="component" value="Chromosome"/>
</dbReference>
<keyword evidence="3 5" id="KW-1133">Transmembrane helix</keyword>
<dbReference type="CDD" id="cd13963">
    <property type="entry name" value="PT_UbiA_2"/>
    <property type="match status" value="1"/>
</dbReference>
<keyword evidence="6" id="KW-0328">Glycosyltransferase</keyword>
<keyword evidence="6" id="KW-0808">Transferase</keyword>
<feature type="transmembrane region" description="Helical" evidence="5">
    <location>
        <begin position="156"/>
        <end position="174"/>
    </location>
</feature>
<feature type="transmembrane region" description="Helical" evidence="5">
    <location>
        <begin position="83"/>
        <end position="104"/>
    </location>
</feature>
<dbReference type="PANTHER" id="PTHR42723:SF1">
    <property type="entry name" value="CHLOROPHYLL SYNTHASE, CHLOROPLASTIC"/>
    <property type="match status" value="1"/>
</dbReference>
<dbReference type="NCBIfam" id="NF008978">
    <property type="entry name" value="PRK12324.1-4"/>
    <property type="match status" value="1"/>
</dbReference>
<dbReference type="InterPro" id="IPR000537">
    <property type="entry name" value="UbiA_prenyltransferase"/>
</dbReference>
<proteinExistence type="predicted"/>
<feature type="transmembrane region" description="Helical" evidence="5">
    <location>
        <begin position="21"/>
        <end position="38"/>
    </location>
</feature>
<dbReference type="EMBL" id="CP076724">
    <property type="protein sequence ID" value="QWV99030.1"/>
    <property type="molecule type" value="Genomic_DNA"/>
</dbReference>
<evidence type="ECO:0000256" key="3">
    <source>
        <dbReference type="ARBA" id="ARBA00022989"/>
    </source>
</evidence>
<evidence type="ECO:0000313" key="6">
    <source>
        <dbReference type="EMBL" id="QWV99030.1"/>
    </source>
</evidence>
<comment type="subcellular location">
    <subcellularLocation>
        <location evidence="1">Membrane</location>
        <topology evidence="1">Multi-pass membrane protein</topology>
    </subcellularLocation>
</comment>
<reference evidence="6 7" key="1">
    <citation type="submission" date="2021-06" db="EMBL/GenBank/DDBJ databases">
        <title>Gemonas diversity in paddy soil.</title>
        <authorList>
            <person name="Liu G."/>
        </authorList>
    </citation>
    <scope>NUCLEOTIDE SEQUENCE [LARGE SCALE GENOMIC DNA]</scope>
    <source>
        <strain evidence="6 7">RG29</strain>
    </source>
</reference>
<accession>A0ABX8JUD9</accession>
<dbReference type="PANTHER" id="PTHR42723">
    <property type="entry name" value="CHLOROPHYLL SYNTHASE"/>
    <property type="match status" value="1"/>
</dbReference>
<feature type="transmembrane region" description="Helical" evidence="5">
    <location>
        <begin position="266"/>
        <end position="282"/>
    </location>
</feature>
<name>A0ABX8JUD9_9BACT</name>
<dbReference type="EC" id="2.4.2.45" evidence="6"/>
<feature type="transmembrane region" description="Helical" evidence="5">
    <location>
        <begin position="110"/>
        <end position="127"/>
    </location>
</feature>
<evidence type="ECO:0000256" key="1">
    <source>
        <dbReference type="ARBA" id="ARBA00004141"/>
    </source>
</evidence>
<feature type="transmembrane region" description="Helical" evidence="5">
    <location>
        <begin position="229"/>
        <end position="246"/>
    </location>
</feature>
<feature type="transmembrane region" description="Helical" evidence="5">
    <location>
        <begin position="44"/>
        <end position="62"/>
    </location>
</feature>
<evidence type="ECO:0000256" key="4">
    <source>
        <dbReference type="ARBA" id="ARBA00023136"/>
    </source>
</evidence>
<evidence type="ECO:0000256" key="2">
    <source>
        <dbReference type="ARBA" id="ARBA00022692"/>
    </source>
</evidence>
<feature type="transmembrane region" description="Helical" evidence="5">
    <location>
        <begin position="204"/>
        <end position="223"/>
    </location>
</feature>
<dbReference type="Pfam" id="PF01040">
    <property type="entry name" value="UbiA"/>
    <property type="match status" value="1"/>
</dbReference>
<sequence length="283" mass="31000">MNRTTFKYLVMLRPKQWLKNLMIFFPPFLGGAILAPGVPARGAVPFAAFCLAASSTYVLNDLCDRHNDSHHPVKRHRPIPSGAVSPSLALAICVLLLVPALWLGWLVSPVFLLLLVAYLAISVCYSLKLKEIPVLDLFCISSGFLLRLQAGGEAFGIPVSPWLFLSVFLLSLFLSTGKRLGELNALGEGAGAHRKSLLHYPEGVLDLLLAMTGAAVLVTYTLYVVTRPALVYTVILCCFGLFRFVLRVKSGLGGDPTESLLKDKQLLAVSVLWALMFAWIVYR</sequence>
<gene>
    <name evidence="6" type="ORF">KP005_07035</name>
</gene>
<protein>
    <submittedName>
        <fullName evidence="6">Decaprenyl-phosphate phosphoribosyltransferase</fullName>
        <ecNumber evidence="6">2.4.2.45</ecNumber>
    </submittedName>
</protein>
<keyword evidence="4 5" id="KW-0472">Membrane</keyword>
<evidence type="ECO:0000256" key="5">
    <source>
        <dbReference type="SAM" id="Phobius"/>
    </source>
</evidence>
<keyword evidence="7" id="KW-1185">Reference proteome</keyword>